<dbReference type="Proteomes" id="UP000178336">
    <property type="component" value="Unassembled WGS sequence"/>
</dbReference>
<name>A0A1F5GST0_9BACT</name>
<evidence type="ECO:0000313" key="3">
    <source>
        <dbReference type="Proteomes" id="UP000178336"/>
    </source>
</evidence>
<evidence type="ECO:0000313" key="2">
    <source>
        <dbReference type="EMBL" id="OGD94930.1"/>
    </source>
</evidence>
<dbReference type="CDD" id="cd04186">
    <property type="entry name" value="GT_2_like_c"/>
    <property type="match status" value="1"/>
</dbReference>
<sequence>MDLAIVIVSYNTKELLAECLHTLLVASRGIRCEINVIDNNSSDGTVDMIKTKFPQINLIANLENKGFSKANNQILKKVKSRYALILNPDTIMPPDTLKKMISYMDANLDVAVSTCRVELLNGELDKDCRRHFPSPWRAFCHFSKLSLLFKNTRIFDSYYMGYISVKKEHEIDSCVGAFMMLRVTALKKVGYFDEDFFFYGEDLDLCWRFKEAGYKIIYNPAVKIIHYKGAASGMKSTSSHLTKVDYRSKKRAVQESTRAMKLFYKKHYMNKYPSILTWFILMTIKITEQIRLMRI</sequence>
<dbReference type="PANTHER" id="PTHR43179:SF7">
    <property type="entry name" value="RHAMNOSYLTRANSFERASE WBBL"/>
    <property type="match status" value="1"/>
</dbReference>
<dbReference type="Gene3D" id="3.90.550.10">
    <property type="entry name" value="Spore Coat Polysaccharide Biosynthesis Protein SpsA, Chain A"/>
    <property type="match status" value="1"/>
</dbReference>
<dbReference type="STRING" id="1797724.A3A48_03360"/>
<organism evidence="2 3">
    <name type="scientific">Candidatus Curtissbacteria bacterium RIFCSPLOWO2_01_FULL_37_9</name>
    <dbReference type="NCBI Taxonomy" id="1797724"/>
    <lineage>
        <taxon>Bacteria</taxon>
        <taxon>Candidatus Curtissiibacteriota</taxon>
    </lineage>
</organism>
<evidence type="ECO:0000259" key="1">
    <source>
        <dbReference type="Pfam" id="PF00535"/>
    </source>
</evidence>
<proteinExistence type="predicted"/>
<protein>
    <recommendedName>
        <fullName evidence="1">Glycosyltransferase 2-like domain-containing protein</fullName>
    </recommendedName>
</protein>
<feature type="domain" description="Glycosyltransferase 2-like" evidence="1">
    <location>
        <begin position="5"/>
        <end position="188"/>
    </location>
</feature>
<dbReference type="AlphaFoldDB" id="A0A1F5GST0"/>
<comment type="caution">
    <text evidence="2">The sequence shown here is derived from an EMBL/GenBank/DDBJ whole genome shotgun (WGS) entry which is preliminary data.</text>
</comment>
<accession>A0A1F5GST0</accession>
<dbReference type="PANTHER" id="PTHR43179">
    <property type="entry name" value="RHAMNOSYLTRANSFERASE WBBL"/>
    <property type="match status" value="1"/>
</dbReference>
<dbReference type="InterPro" id="IPR029044">
    <property type="entry name" value="Nucleotide-diphossugar_trans"/>
</dbReference>
<gene>
    <name evidence="2" type="ORF">A3A48_03360</name>
</gene>
<dbReference type="Pfam" id="PF00535">
    <property type="entry name" value="Glycos_transf_2"/>
    <property type="match status" value="1"/>
</dbReference>
<reference evidence="2 3" key="1">
    <citation type="journal article" date="2016" name="Nat. Commun.">
        <title>Thousands of microbial genomes shed light on interconnected biogeochemical processes in an aquifer system.</title>
        <authorList>
            <person name="Anantharaman K."/>
            <person name="Brown C.T."/>
            <person name="Hug L.A."/>
            <person name="Sharon I."/>
            <person name="Castelle C.J."/>
            <person name="Probst A.J."/>
            <person name="Thomas B.C."/>
            <person name="Singh A."/>
            <person name="Wilkins M.J."/>
            <person name="Karaoz U."/>
            <person name="Brodie E.L."/>
            <person name="Williams K.H."/>
            <person name="Hubbard S.S."/>
            <person name="Banfield J.F."/>
        </authorList>
    </citation>
    <scope>NUCLEOTIDE SEQUENCE [LARGE SCALE GENOMIC DNA]</scope>
</reference>
<dbReference type="SUPFAM" id="SSF53448">
    <property type="entry name" value="Nucleotide-diphospho-sugar transferases"/>
    <property type="match status" value="1"/>
</dbReference>
<dbReference type="EMBL" id="MFBN01000034">
    <property type="protein sequence ID" value="OGD94930.1"/>
    <property type="molecule type" value="Genomic_DNA"/>
</dbReference>
<dbReference type="InterPro" id="IPR001173">
    <property type="entry name" value="Glyco_trans_2-like"/>
</dbReference>